<dbReference type="InterPro" id="IPR053825">
    <property type="entry name" value="DUF7009"/>
</dbReference>
<dbReference type="Pfam" id="PF22668">
    <property type="entry name" value="DUF7009"/>
    <property type="match status" value="1"/>
</dbReference>
<sequence>MIRRSERNAVTYQDELNAHMKIRIKGNSIRFRLTQSEVKQLSETGSITETTELVDNVFQYQVKLTPEANQLQASYTNHTIMLMVPETDGKNWFHNHTVGFEHEMELPNGKKLHLLLEKDFTCLENRAEDQSDNYPNPKLQY</sequence>
<reference evidence="1 2" key="1">
    <citation type="submission" date="2023-01" db="EMBL/GenBank/DDBJ databases">
        <title>Complete genome sequence of Muricauda aquimarina strain IFOP_LL357.</title>
        <authorList>
            <person name="Gajardo G."/>
            <person name="Ueki S."/>
            <person name="Maruyama F."/>
        </authorList>
    </citation>
    <scope>NUCLEOTIDE SEQUENCE [LARGE SCALE GENOMIC DNA]</scope>
    <source>
        <strain evidence="1 2">IFOP_LL357</strain>
    </source>
</reference>
<evidence type="ECO:0000313" key="2">
    <source>
        <dbReference type="Proteomes" id="UP001330184"/>
    </source>
</evidence>
<gene>
    <name evidence="1" type="ORF">MACH07_15830</name>
</gene>
<keyword evidence="2" id="KW-1185">Reference proteome</keyword>
<dbReference type="EMBL" id="AP027268">
    <property type="protein sequence ID" value="BDW92751.1"/>
    <property type="molecule type" value="Genomic_DNA"/>
</dbReference>
<dbReference type="AlphaFoldDB" id="A0AA48KR34"/>
<protein>
    <submittedName>
        <fullName evidence="1">Uncharacterized protein</fullName>
    </submittedName>
</protein>
<name>A0AA48KR34_9FLAO</name>
<evidence type="ECO:0000313" key="1">
    <source>
        <dbReference type="EMBL" id="BDW92751.1"/>
    </source>
</evidence>
<dbReference type="Proteomes" id="UP001330184">
    <property type="component" value="Chromosome"/>
</dbReference>
<organism evidence="1 2">
    <name type="scientific">Flagellimonas marinaquae</name>
    <dbReference type="NCBI Taxonomy" id="254955"/>
    <lineage>
        <taxon>Bacteria</taxon>
        <taxon>Pseudomonadati</taxon>
        <taxon>Bacteroidota</taxon>
        <taxon>Flavobacteriia</taxon>
        <taxon>Flavobacteriales</taxon>
        <taxon>Flavobacteriaceae</taxon>
        <taxon>Flagellimonas</taxon>
    </lineage>
</organism>
<accession>A0AA48KR34</accession>
<dbReference type="RefSeq" id="WP_338198049.1">
    <property type="nucleotide sequence ID" value="NZ_AP027268.1"/>
</dbReference>
<proteinExistence type="predicted"/>